<keyword evidence="1" id="KW-0808">Transferase</keyword>
<gene>
    <name evidence="4" type="ORF">BAU17_07805</name>
</gene>
<dbReference type="RefSeq" id="WP_161902396.1">
    <property type="nucleotide sequence ID" value="NZ_MAEL01000044.1"/>
</dbReference>
<dbReference type="SUPFAM" id="SSF55729">
    <property type="entry name" value="Acyl-CoA N-acyltransferases (Nat)"/>
    <property type="match status" value="1"/>
</dbReference>
<dbReference type="InterPro" id="IPR016181">
    <property type="entry name" value="Acyl_CoA_acyltransferase"/>
</dbReference>
<reference evidence="4 5" key="1">
    <citation type="submission" date="2016-06" db="EMBL/GenBank/DDBJ databases">
        <title>Four novel species of enterococci isolated from chicken manure.</title>
        <authorList>
            <person name="Van Tyne D."/>
        </authorList>
    </citation>
    <scope>NUCLEOTIDE SEQUENCE [LARGE SCALE GENOMIC DNA]</scope>
    <source>
        <strain evidence="4 5">CU12B</strain>
    </source>
</reference>
<dbReference type="Gene3D" id="1.10.287.900">
    <property type="entry name" value="The crystal structure of the spermine/spermidine acetyltransferase from enterococcus faecali"/>
    <property type="match status" value="1"/>
</dbReference>
<dbReference type="EMBL" id="MAEL01000044">
    <property type="protein sequence ID" value="KAF1303025.1"/>
    <property type="molecule type" value="Genomic_DNA"/>
</dbReference>
<evidence type="ECO:0000259" key="3">
    <source>
        <dbReference type="PROSITE" id="PS51186"/>
    </source>
</evidence>
<dbReference type="PANTHER" id="PTHR43420:SF47">
    <property type="entry name" value="N-ACETYLTRANSFERASE DOMAIN-CONTAINING PROTEIN"/>
    <property type="match status" value="1"/>
</dbReference>
<proteinExistence type="predicted"/>
<name>A0ABQ6YY76_9ENTE</name>
<dbReference type="InterPro" id="IPR027455">
    <property type="entry name" value="Sper_AcTfrase_N"/>
</dbReference>
<dbReference type="PROSITE" id="PS51186">
    <property type="entry name" value="GNAT"/>
    <property type="match status" value="1"/>
</dbReference>
<keyword evidence="2" id="KW-0012">Acyltransferase</keyword>
<keyword evidence="5" id="KW-1185">Reference proteome</keyword>
<comment type="caution">
    <text evidence="4">The sequence shown here is derived from an EMBL/GenBank/DDBJ whole genome shotgun (WGS) entry which is preliminary data.</text>
</comment>
<dbReference type="PANTHER" id="PTHR43420">
    <property type="entry name" value="ACETYLTRANSFERASE"/>
    <property type="match status" value="1"/>
</dbReference>
<evidence type="ECO:0000256" key="1">
    <source>
        <dbReference type="ARBA" id="ARBA00022679"/>
    </source>
</evidence>
<evidence type="ECO:0000313" key="5">
    <source>
        <dbReference type="Proteomes" id="UP000782705"/>
    </source>
</evidence>
<dbReference type="InterPro" id="IPR000182">
    <property type="entry name" value="GNAT_dom"/>
</dbReference>
<organism evidence="4 5">
    <name type="scientific">Candidatus Enterococcus willemsii</name>
    <dbReference type="NCBI Taxonomy" id="1857215"/>
    <lineage>
        <taxon>Bacteria</taxon>
        <taxon>Bacillati</taxon>
        <taxon>Bacillota</taxon>
        <taxon>Bacilli</taxon>
        <taxon>Lactobacillales</taxon>
        <taxon>Enterococcaceae</taxon>
        <taxon>Enterococcus</taxon>
    </lineage>
</organism>
<sequence length="154" mass="18288">MRYQLKPISKENWRTAAQLRVAPHQENLIEDNRDSLLEAAYDTDLRWTPIGLYVNHQMVGFSMIGAENIVERSIWLDRFMIDETHQHQGYGHALFRVVLNYLKDHYKQVQTIYLSVHQENEKAFPFYESFGFENTHETDPKNGEIIMRCTIIRD</sequence>
<evidence type="ECO:0000256" key="2">
    <source>
        <dbReference type="ARBA" id="ARBA00023315"/>
    </source>
</evidence>
<feature type="domain" description="N-acetyltransferase" evidence="3">
    <location>
        <begin position="3"/>
        <end position="152"/>
    </location>
</feature>
<dbReference type="Proteomes" id="UP000782705">
    <property type="component" value="Unassembled WGS sequence"/>
</dbReference>
<dbReference type="Gene3D" id="3.40.630.30">
    <property type="match status" value="1"/>
</dbReference>
<protein>
    <submittedName>
        <fullName evidence="4">Spermidine acetyltransferase</fullName>
    </submittedName>
</protein>
<evidence type="ECO:0000313" key="4">
    <source>
        <dbReference type="EMBL" id="KAF1303025.1"/>
    </source>
</evidence>
<accession>A0ABQ6YY76</accession>
<dbReference type="InterPro" id="IPR050680">
    <property type="entry name" value="YpeA/RimI_acetyltransf"/>
</dbReference>
<dbReference type="CDD" id="cd04301">
    <property type="entry name" value="NAT_SF"/>
    <property type="match status" value="1"/>
</dbReference>
<dbReference type="Pfam" id="PF00583">
    <property type="entry name" value="Acetyltransf_1"/>
    <property type="match status" value="1"/>
</dbReference>